<dbReference type="PROSITE" id="PS50157">
    <property type="entry name" value="ZINC_FINGER_C2H2_2"/>
    <property type="match status" value="2"/>
</dbReference>
<dbReference type="EMBL" id="NHYE01001016">
    <property type="protein sequence ID" value="PPR00267.1"/>
    <property type="molecule type" value="Genomic_DNA"/>
</dbReference>
<sequence length="1338" mass="144723">MEQPNPHTFTLPSINFGNGLVEVSALTTLIGSTIAASLVLGKKGPAGLVLGTMSAFGSSSIVKACASGASPGWLRQMLNLRTPISDSAVGMDLPLSPCSRVTEMIRSSLAEPIGVSCNAALLGQVSLSSREHPSCKEIYIFDHETHVMLNGLPGAAPGDVLRVYEYASQPFYHPHDTWQQTILLALSLVKYTEVFFLFRGSMAMAILSVAPFTFFLFSALGLEACIIISSRRPMVTDGQLDILFGTLPSVKQSGGARTVFLGANKNPRTSLWWRLVWTTGAILYSVSLLITYVLLGQQSTGTVITWGIFQVLWLVLRILVSLLNGTDQVRINRRVVARTINALPQTKKLRVANLVFAVGKCLVNLHPRGKGGYAEDSFSTSQIAMMLAKPNVCDTYKLQDTGASEIQLDVVAVIGDVTLTSAAWILGSSLSIMDLYDSCVIVLRLPSSQSQPQCYVSIPAVRVMTARATFQMGVDASETAEPLFVPRTMAGGSEVTDPEWMYWIPCHSGHWLQLRSTKLSTLGKRVADVVSDEKLTKLLSAGILHISLKTSAEDEDAYSDGLALDSDNDYPSADEDAYCESCNCAFVDMSALNQHLAYSSLHDWCFECSRDFSSSTALAQHQNSLAHKDRTFKCPFCQGMFKSPSGIALHIESGCHKVNRHQVTAAVHAMKIVPNISIKRITGPVRPPTTMHTYIATEASFNGTAFVCFLCGRKFKMLPGLNSHLNSPAHDDDEFRCPKCKAEFKLISGFVQHVESGSCSLAKTTQVDKYFNDLTDQFSPKSPTLSLPSINVGNGLVEVGALTTLVGSTVAAVLVLANQGAAGVVWGTISAFGSSSIVKACASGAMPGWLRQMFNLRSHISDSALGMDLPLSPSFQLVRTVRSSLGQPIGVSCDAMALGHVLPSRTNSQVAPLHLIKSIIPVGIYTPSTTKRSSCLTDYLLLRLMFLLGFSLVKYSEVYVLYRYSPPMALSAAAPFTFFLVAAICIEVNEIVSSRHPMNTDGQLDIVAGSLPSVKQVGGARKAILGATKNPKTSIWWKLIWAIGAILYSISLLISYVLLGQQPAEAVTVWGSFQVAWLIMRILISHLKEVSEPTAGRPIVGTSIDALPRPMKLRISNLIFGVATCQANLHTRGLSAYTDDSYSAPQIARMLTSSSMRDLYVLPGDGTIPSVQLNIAAVVGDVGLSSAAWMLGSTFTPIDLYDSCIVILNSKNSRTQPHRLIAIPAVRVMTARTTFQISIKGPENAQPLFIPRGVAGGSEVTDREWMYWIPCHSGLWLQFRSTNLLTLGTRTAEVVDDAQLTRTLAAGNLHISLQTSSEVKAIVDVSRNAARILLSVLD</sequence>
<dbReference type="PANTHER" id="PTHR16515">
    <property type="entry name" value="PR DOMAIN ZINC FINGER PROTEIN"/>
    <property type="match status" value="1"/>
</dbReference>
<evidence type="ECO:0000256" key="3">
    <source>
        <dbReference type="ARBA" id="ARBA00022737"/>
    </source>
</evidence>
<keyword evidence="6" id="KW-0539">Nucleus</keyword>
<keyword evidence="8" id="KW-0812">Transmembrane</keyword>
<feature type="transmembrane region" description="Helical" evidence="8">
    <location>
        <begin position="940"/>
        <end position="962"/>
    </location>
</feature>
<dbReference type="InterPro" id="IPR013087">
    <property type="entry name" value="Znf_C2H2_type"/>
</dbReference>
<feature type="transmembrane region" description="Helical" evidence="8">
    <location>
        <begin position="1039"/>
        <end position="1060"/>
    </location>
</feature>
<keyword evidence="5" id="KW-0862">Zinc</keyword>
<evidence type="ECO:0000256" key="1">
    <source>
        <dbReference type="ARBA" id="ARBA00004123"/>
    </source>
</evidence>
<feature type="transmembrane region" description="Helical" evidence="8">
    <location>
        <begin position="968"/>
        <end position="988"/>
    </location>
</feature>
<keyword evidence="8" id="KW-0472">Membrane</keyword>
<feature type="transmembrane region" description="Helical" evidence="8">
    <location>
        <begin position="275"/>
        <end position="295"/>
    </location>
</feature>
<feature type="domain" description="C2H2-type" evidence="9">
    <location>
        <begin position="605"/>
        <end position="632"/>
    </location>
</feature>
<feature type="transmembrane region" description="Helical" evidence="8">
    <location>
        <begin position="301"/>
        <end position="324"/>
    </location>
</feature>
<dbReference type="OrthoDB" id="6077919at2759"/>
<dbReference type="Gene3D" id="3.30.160.60">
    <property type="entry name" value="Classic Zinc Finger"/>
    <property type="match status" value="2"/>
</dbReference>
<dbReference type="InParanoid" id="A0A409YB84"/>
<keyword evidence="11" id="KW-1185">Reference proteome</keyword>
<feature type="transmembrane region" description="Helical" evidence="8">
    <location>
        <begin position="204"/>
        <end position="228"/>
    </location>
</feature>
<keyword evidence="4 7" id="KW-0863">Zinc-finger</keyword>
<evidence type="ECO:0000256" key="7">
    <source>
        <dbReference type="PROSITE-ProRule" id="PRU00042"/>
    </source>
</evidence>
<evidence type="ECO:0000313" key="10">
    <source>
        <dbReference type="EMBL" id="PPR00267.1"/>
    </source>
</evidence>
<gene>
    <name evidence="10" type="ORF">CVT26_009019</name>
</gene>
<dbReference type="PROSITE" id="PS00028">
    <property type="entry name" value="ZINC_FINGER_C2H2_1"/>
    <property type="match status" value="3"/>
</dbReference>
<dbReference type="SMART" id="SM00355">
    <property type="entry name" value="ZnF_C2H2"/>
    <property type="match status" value="5"/>
</dbReference>
<proteinExistence type="predicted"/>
<evidence type="ECO:0000313" key="11">
    <source>
        <dbReference type="Proteomes" id="UP000284706"/>
    </source>
</evidence>
<keyword evidence="3" id="KW-0677">Repeat</keyword>
<reference evidence="10 11" key="1">
    <citation type="journal article" date="2018" name="Evol. Lett.">
        <title>Horizontal gene cluster transfer increased hallucinogenic mushroom diversity.</title>
        <authorList>
            <person name="Reynolds H.T."/>
            <person name="Vijayakumar V."/>
            <person name="Gluck-Thaler E."/>
            <person name="Korotkin H.B."/>
            <person name="Matheny P.B."/>
            <person name="Slot J.C."/>
        </authorList>
    </citation>
    <scope>NUCLEOTIDE SEQUENCE [LARGE SCALE GENOMIC DNA]</scope>
    <source>
        <strain evidence="10 11">SRW20</strain>
    </source>
</reference>
<dbReference type="InterPro" id="IPR050331">
    <property type="entry name" value="Zinc_finger"/>
</dbReference>
<evidence type="ECO:0000256" key="6">
    <source>
        <dbReference type="ARBA" id="ARBA00023242"/>
    </source>
</evidence>
<dbReference type="PANTHER" id="PTHR16515:SF49">
    <property type="entry name" value="GASTRULA ZINC FINGER PROTEIN XLCGF49.1-LIKE-RELATED"/>
    <property type="match status" value="1"/>
</dbReference>
<name>A0A409YB84_9AGAR</name>
<dbReference type="GO" id="GO:0008270">
    <property type="term" value="F:zinc ion binding"/>
    <property type="evidence" value="ECO:0007669"/>
    <property type="project" value="UniProtKB-KW"/>
</dbReference>
<comment type="subcellular location">
    <subcellularLocation>
        <location evidence="1">Nucleus</location>
    </subcellularLocation>
</comment>
<dbReference type="GO" id="GO:0010468">
    <property type="term" value="P:regulation of gene expression"/>
    <property type="evidence" value="ECO:0007669"/>
    <property type="project" value="TreeGrafter"/>
</dbReference>
<keyword evidence="2" id="KW-0479">Metal-binding</keyword>
<dbReference type="Proteomes" id="UP000284706">
    <property type="component" value="Unassembled WGS sequence"/>
</dbReference>
<accession>A0A409YB84</accession>
<dbReference type="STRING" id="231916.A0A409YB84"/>
<keyword evidence="8" id="KW-1133">Transmembrane helix</keyword>
<evidence type="ECO:0000256" key="8">
    <source>
        <dbReference type="SAM" id="Phobius"/>
    </source>
</evidence>
<protein>
    <recommendedName>
        <fullName evidence="9">C2H2-type domain-containing protein</fullName>
    </recommendedName>
</protein>
<dbReference type="InterPro" id="IPR036236">
    <property type="entry name" value="Znf_C2H2_sf"/>
</dbReference>
<evidence type="ECO:0000256" key="5">
    <source>
        <dbReference type="ARBA" id="ARBA00022833"/>
    </source>
</evidence>
<dbReference type="GO" id="GO:0005634">
    <property type="term" value="C:nucleus"/>
    <property type="evidence" value="ECO:0007669"/>
    <property type="project" value="UniProtKB-SubCell"/>
</dbReference>
<evidence type="ECO:0000256" key="2">
    <source>
        <dbReference type="ARBA" id="ARBA00022723"/>
    </source>
</evidence>
<dbReference type="SUPFAM" id="SSF57667">
    <property type="entry name" value="beta-beta-alpha zinc fingers"/>
    <property type="match status" value="1"/>
</dbReference>
<evidence type="ECO:0000256" key="4">
    <source>
        <dbReference type="ARBA" id="ARBA00022771"/>
    </source>
</evidence>
<evidence type="ECO:0000259" key="9">
    <source>
        <dbReference type="PROSITE" id="PS50157"/>
    </source>
</evidence>
<comment type="caution">
    <text evidence="10">The sequence shown here is derived from an EMBL/GenBank/DDBJ whole genome shotgun (WGS) entry which is preliminary data.</text>
</comment>
<organism evidence="10 11">
    <name type="scientific">Gymnopilus dilepis</name>
    <dbReference type="NCBI Taxonomy" id="231916"/>
    <lineage>
        <taxon>Eukaryota</taxon>
        <taxon>Fungi</taxon>
        <taxon>Dikarya</taxon>
        <taxon>Basidiomycota</taxon>
        <taxon>Agaricomycotina</taxon>
        <taxon>Agaricomycetes</taxon>
        <taxon>Agaricomycetidae</taxon>
        <taxon>Agaricales</taxon>
        <taxon>Agaricineae</taxon>
        <taxon>Hymenogastraceae</taxon>
        <taxon>Gymnopilus</taxon>
    </lineage>
</organism>
<feature type="domain" description="C2H2-type" evidence="9">
    <location>
        <begin position="706"/>
        <end position="735"/>
    </location>
</feature>